<organism evidence="1 2">
    <name type="scientific">Chaetomium tenue</name>
    <dbReference type="NCBI Taxonomy" id="1854479"/>
    <lineage>
        <taxon>Eukaryota</taxon>
        <taxon>Fungi</taxon>
        <taxon>Dikarya</taxon>
        <taxon>Ascomycota</taxon>
        <taxon>Pezizomycotina</taxon>
        <taxon>Sordariomycetes</taxon>
        <taxon>Sordariomycetidae</taxon>
        <taxon>Sordariales</taxon>
        <taxon>Chaetomiaceae</taxon>
        <taxon>Chaetomium</taxon>
    </lineage>
</organism>
<gene>
    <name evidence="1" type="ORF">F5144DRAFT_651451</name>
</gene>
<evidence type="ECO:0000313" key="1">
    <source>
        <dbReference type="EMBL" id="KAH6632820.1"/>
    </source>
</evidence>
<accession>A0ACB7PBJ0</accession>
<evidence type="ECO:0000313" key="2">
    <source>
        <dbReference type="Proteomes" id="UP000724584"/>
    </source>
</evidence>
<sequence>MGLDLFILLHCQTASELPEKLQDLVANLSLANRSAGTLRQDLRKQPERLHTLILSCYLDNWRLYLSYLSARFTKINDIAMVPHAGMDDAWATAARRREFLTKATLTNSETPNLDGISYWSIDLGVNPVELDRVAERPRTARNSGNTSRQLNYPE</sequence>
<keyword evidence="2" id="KW-1185">Reference proteome</keyword>
<dbReference type="EMBL" id="JAGIZQ010000004">
    <property type="protein sequence ID" value="KAH6632820.1"/>
    <property type="molecule type" value="Genomic_DNA"/>
</dbReference>
<comment type="caution">
    <text evidence="1">The sequence shown here is derived from an EMBL/GenBank/DDBJ whole genome shotgun (WGS) entry which is preliminary data.</text>
</comment>
<proteinExistence type="predicted"/>
<name>A0ACB7PBJ0_9PEZI</name>
<reference evidence="1 2" key="1">
    <citation type="journal article" date="2021" name="Nat. Commun.">
        <title>Genetic determinants of endophytism in the Arabidopsis root mycobiome.</title>
        <authorList>
            <person name="Mesny F."/>
            <person name="Miyauchi S."/>
            <person name="Thiergart T."/>
            <person name="Pickel B."/>
            <person name="Atanasova L."/>
            <person name="Karlsson M."/>
            <person name="Huettel B."/>
            <person name="Barry K.W."/>
            <person name="Haridas S."/>
            <person name="Chen C."/>
            <person name="Bauer D."/>
            <person name="Andreopoulos W."/>
            <person name="Pangilinan J."/>
            <person name="LaButti K."/>
            <person name="Riley R."/>
            <person name="Lipzen A."/>
            <person name="Clum A."/>
            <person name="Drula E."/>
            <person name="Henrissat B."/>
            <person name="Kohler A."/>
            <person name="Grigoriev I.V."/>
            <person name="Martin F.M."/>
            <person name="Hacquard S."/>
        </authorList>
    </citation>
    <scope>NUCLEOTIDE SEQUENCE [LARGE SCALE GENOMIC DNA]</scope>
    <source>
        <strain evidence="1 2">MPI-SDFR-AT-0079</strain>
    </source>
</reference>
<protein>
    <submittedName>
        <fullName evidence="1">Uncharacterized protein</fullName>
    </submittedName>
</protein>
<dbReference type="Proteomes" id="UP000724584">
    <property type="component" value="Unassembled WGS sequence"/>
</dbReference>